<feature type="region of interest" description="Disordered" evidence="1">
    <location>
        <begin position="87"/>
        <end position="109"/>
    </location>
</feature>
<gene>
    <name evidence="2" type="primary">NST1_1</name>
    <name evidence="2" type="ORF">OC842_001049</name>
</gene>
<feature type="region of interest" description="Disordered" evidence="1">
    <location>
        <begin position="128"/>
        <end position="154"/>
    </location>
</feature>
<feature type="non-terminal residue" evidence="2">
    <location>
        <position position="293"/>
    </location>
</feature>
<dbReference type="EMBL" id="JAPDMQ010000034">
    <property type="protein sequence ID" value="KAK0539228.1"/>
    <property type="molecule type" value="Genomic_DNA"/>
</dbReference>
<feature type="region of interest" description="Disordered" evidence="1">
    <location>
        <begin position="214"/>
        <end position="293"/>
    </location>
</feature>
<dbReference type="Proteomes" id="UP001176521">
    <property type="component" value="Unassembled WGS sequence"/>
</dbReference>
<organism evidence="2 3">
    <name type="scientific">Tilletia horrida</name>
    <dbReference type="NCBI Taxonomy" id="155126"/>
    <lineage>
        <taxon>Eukaryota</taxon>
        <taxon>Fungi</taxon>
        <taxon>Dikarya</taxon>
        <taxon>Basidiomycota</taxon>
        <taxon>Ustilaginomycotina</taxon>
        <taxon>Exobasidiomycetes</taxon>
        <taxon>Tilletiales</taxon>
        <taxon>Tilletiaceae</taxon>
        <taxon>Tilletia</taxon>
    </lineage>
</organism>
<proteinExistence type="predicted"/>
<reference evidence="2" key="1">
    <citation type="journal article" date="2023" name="PhytoFront">
        <title>Draft Genome Resources of Seven Strains of Tilletia horrida, Causal Agent of Kernel Smut of Rice.</title>
        <authorList>
            <person name="Khanal S."/>
            <person name="Antony Babu S."/>
            <person name="Zhou X.G."/>
        </authorList>
    </citation>
    <scope>NUCLEOTIDE SEQUENCE</scope>
    <source>
        <strain evidence="2">TX3</strain>
    </source>
</reference>
<comment type="caution">
    <text evidence="2">The sequence shown here is derived from an EMBL/GenBank/DDBJ whole genome shotgun (WGS) entry which is preliminary data.</text>
</comment>
<accession>A0AAN6GIP0</accession>
<feature type="compositionally biased region" description="Low complexity" evidence="1">
    <location>
        <begin position="137"/>
        <end position="146"/>
    </location>
</feature>
<evidence type="ECO:0000256" key="1">
    <source>
        <dbReference type="SAM" id="MobiDB-lite"/>
    </source>
</evidence>
<feature type="compositionally biased region" description="Low complexity" evidence="1">
    <location>
        <begin position="1"/>
        <end position="11"/>
    </location>
</feature>
<sequence>MGPHPGAGIHGHPSRSNGSVDHSSSAAPYPMPPLSINQADLYATASDLYRRIEQDPQGIQDDDAYWTSLPAHLRTLIRNALPLGQFPAPGAQDSSGQTTADQQANAAAARHASTQAMIAVAQQLAQAAHASQRHLQQHGPGSNSAGGPPPGSVRIAGNANAGLYATPRFDASIFADLALHPDQALPLHPHPNATMNGQVPGQQFSAQIHYSTGVAQPPSDRLPTSVGADQMGYAHDDGAGYDDDDYYSDEDYEQEHSRDLSGIDHGQDGMGMDGSRVNSGGHPHMLPNGDVAP</sequence>
<evidence type="ECO:0000313" key="2">
    <source>
        <dbReference type="EMBL" id="KAK0539228.1"/>
    </source>
</evidence>
<protein>
    <submittedName>
        <fullName evidence="2">Stress response protein nst1</fullName>
    </submittedName>
</protein>
<name>A0AAN6GIP0_9BASI</name>
<keyword evidence="3" id="KW-1185">Reference proteome</keyword>
<feature type="compositionally biased region" description="Basic and acidic residues" evidence="1">
    <location>
        <begin position="254"/>
        <end position="267"/>
    </location>
</feature>
<feature type="region of interest" description="Disordered" evidence="1">
    <location>
        <begin position="1"/>
        <end position="32"/>
    </location>
</feature>
<dbReference type="AlphaFoldDB" id="A0AAN6GIP0"/>
<feature type="compositionally biased region" description="Low complexity" evidence="1">
    <location>
        <begin position="97"/>
        <end position="109"/>
    </location>
</feature>
<evidence type="ECO:0000313" key="3">
    <source>
        <dbReference type="Proteomes" id="UP001176521"/>
    </source>
</evidence>
<feature type="compositionally biased region" description="Polar residues" evidence="1">
    <location>
        <begin position="14"/>
        <end position="26"/>
    </location>
</feature>
<feature type="compositionally biased region" description="Acidic residues" evidence="1">
    <location>
        <begin position="239"/>
        <end position="253"/>
    </location>
</feature>